<gene>
    <name evidence="2" type="ORF">GA0070558_12142</name>
</gene>
<dbReference type="AlphaFoldDB" id="A0A1C4X2D6"/>
<evidence type="ECO:0000313" key="2">
    <source>
        <dbReference type="EMBL" id="SCF02642.1"/>
    </source>
</evidence>
<name>A0A1C4X2D6_9ACTN</name>
<reference evidence="2 3" key="1">
    <citation type="submission" date="2016-06" db="EMBL/GenBank/DDBJ databases">
        <authorList>
            <person name="Kjaerup R.B."/>
            <person name="Dalgaard T.S."/>
            <person name="Juul-Madsen H.R."/>
        </authorList>
    </citation>
    <scope>NUCLEOTIDE SEQUENCE [LARGE SCALE GENOMIC DNA]</scope>
    <source>
        <strain evidence="2 3">DSM 45626</strain>
    </source>
</reference>
<protein>
    <submittedName>
        <fullName evidence="2">CRISPR-associated protein, Cas2 family</fullName>
    </submittedName>
</protein>
<dbReference type="Pfam" id="PF09707">
    <property type="entry name" value="Cas_Cas2CT1978"/>
    <property type="match status" value="1"/>
</dbReference>
<organism evidence="2 3">
    <name type="scientific">Micromonospora haikouensis</name>
    <dbReference type="NCBI Taxonomy" id="686309"/>
    <lineage>
        <taxon>Bacteria</taxon>
        <taxon>Bacillati</taxon>
        <taxon>Actinomycetota</taxon>
        <taxon>Actinomycetes</taxon>
        <taxon>Micromonosporales</taxon>
        <taxon>Micromonosporaceae</taxon>
        <taxon>Micromonospora</taxon>
    </lineage>
</organism>
<dbReference type="RefSeq" id="WP_091282964.1">
    <property type="nucleotide sequence ID" value="NZ_FMCW01000021.1"/>
</dbReference>
<dbReference type="EMBL" id="FMCW01000021">
    <property type="protein sequence ID" value="SCF02642.1"/>
    <property type="molecule type" value="Genomic_DNA"/>
</dbReference>
<sequence length="136" mass="15132">MTVIILTACPEGLRGHLTQWLLEISAGVYVGHVNSRIRQRLWAKVVEMAGPGRALLVYQRPGEQRLTFEVHDHHWDPVDFDGITLMRRPTDRSSYNPAVGRGWSKASKRRKFGRRAPDGGSGSSVPSGPSEGKRDS</sequence>
<feature type="region of interest" description="Disordered" evidence="1">
    <location>
        <begin position="91"/>
        <end position="136"/>
    </location>
</feature>
<dbReference type="CDD" id="cd09755">
    <property type="entry name" value="Cas2_I-E"/>
    <property type="match status" value="1"/>
</dbReference>
<dbReference type="Gene3D" id="3.30.70.240">
    <property type="match status" value="1"/>
</dbReference>
<proteinExistence type="predicted"/>
<evidence type="ECO:0000256" key="1">
    <source>
        <dbReference type="SAM" id="MobiDB-lite"/>
    </source>
</evidence>
<dbReference type="InterPro" id="IPR010152">
    <property type="entry name" value="CRISPR-assoc_prot_Cas2_sub"/>
</dbReference>
<accession>A0A1C4X2D6</accession>
<dbReference type="NCBIfam" id="TIGR01873">
    <property type="entry name" value="cas_CT1978"/>
    <property type="match status" value="1"/>
</dbReference>
<evidence type="ECO:0000313" key="3">
    <source>
        <dbReference type="Proteomes" id="UP000199375"/>
    </source>
</evidence>
<dbReference type="Proteomes" id="UP000199375">
    <property type="component" value="Unassembled WGS sequence"/>
</dbReference>